<dbReference type="RefSeq" id="WP_093373901.1">
    <property type="nucleotide sequence ID" value="NZ_FOQA01000017.1"/>
</dbReference>
<dbReference type="AlphaFoldDB" id="A0A1I3HW20"/>
<evidence type="ECO:0000259" key="6">
    <source>
        <dbReference type="Pfam" id="PF13847"/>
    </source>
</evidence>
<dbReference type="STRING" id="69895.SAMN05192551_11711"/>
<dbReference type="UniPathway" id="UPA00148"/>
<dbReference type="InterPro" id="IPR029063">
    <property type="entry name" value="SAM-dependent_MTases_sf"/>
</dbReference>
<dbReference type="Pfam" id="PF13847">
    <property type="entry name" value="Methyltransf_31"/>
    <property type="match status" value="1"/>
</dbReference>
<reference evidence="8" key="1">
    <citation type="submission" date="2016-10" db="EMBL/GenBank/DDBJ databases">
        <authorList>
            <person name="Varghese N."/>
            <person name="Submissions S."/>
        </authorList>
    </citation>
    <scope>NUCLEOTIDE SEQUENCE [LARGE SCALE GENOMIC DNA]</scope>
    <source>
        <strain evidence="8">Z-7934</strain>
    </source>
</reference>
<keyword evidence="4 7" id="KW-0808">Transferase</keyword>
<dbReference type="InterPro" id="IPR014008">
    <property type="entry name" value="Cbl_synth_MTase_CbiT"/>
</dbReference>
<evidence type="ECO:0000256" key="5">
    <source>
        <dbReference type="ARBA" id="ARBA00022691"/>
    </source>
</evidence>
<proteinExistence type="predicted"/>
<evidence type="ECO:0000256" key="2">
    <source>
        <dbReference type="ARBA" id="ARBA00022573"/>
    </source>
</evidence>
<dbReference type="CDD" id="cd02440">
    <property type="entry name" value="AdoMet_MTases"/>
    <property type="match status" value="1"/>
</dbReference>
<dbReference type="GO" id="GO:0008276">
    <property type="term" value="F:protein methyltransferase activity"/>
    <property type="evidence" value="ECO:0007669"/>
    <property type="project" value="InterPro"/>
</dbReference>
<protein>
    <submittedName>
        <fullName evidence="7">Cobalt-precorrin 7 C15-methyltransferase</fullName>
    </submittedName>
</protein>
<dbReference type="InterPro" id="IPR050714">
    <property type="entry name" value="Cobalamin_biosynth_MTase"/>
</dbReference>
<keyword evidence="3 7" id="KW-0489">Methyltransferase</keyword>
<evidence type="ECO:0000313" key="8">
    <source>
        <dbReference type="Proteomes" id="UP000199287"/>
    </source>
</evidence>
<dbReference type="GO" id="GO:0009236">
    <property type="term" value="P:cobalamin biosynthetic process"/>
    <property type="evidence" value="ECO:0007669"/>
    <property type="project" value="UniProtKB-UniPathway"/>
</dbReference>
<comment type="pathway">
    <text evidence="1">Cofactor biosynthesis; adenosylcobalamin biosynthesis.</text>
</comment>
<keyword evidence="5" id="KW-0949">S-adenosyl-L-methionine</keyword>
<dbReference type="PANTHER" id="PTHR43182">
    <property type="entry name" value="COBALT-PRECORRIN-6B C(15)-METHYLTRANSFERASE (DECARBOXYLATING)"/>
    <property type="match status" value="1"/>
</dbReference>
<sequence length="177" mass="19283">MTKQEVRWTLLAMLQIRPGMTLLDLGCGSGSVTVEMARMNKPGQVYALEQKSEALELTSANLERFAIENVTLIEGRGEKEIKDLLQLDRVFIGGAGGALGEILTQLPEKMKPGGKILITAVTLETMAQAKAMLQQPPFTNLKILQTGITRYVPRAGYMMAQAENPVTIFCADLLSAT</sequence>
<organism evidence="7 8">
    <name type="scientific">Tindallia magadiensis</name>
    <dbReference type="NCBI Taxonomy" id="69895"/>
    <lineage>
        <taxon>Bacteria</taxon>
        <taxon>Bacillati</taxon>
        <taxon>Bacillota</taxon>
        <taxon>Clostridia</taxon>
        <taxon>Peptostreptococcales</taxon>
        <taxon>Tindalliaceae</taxon>
        <taxon>Tindallia</taxon>
    </lineage>
</organism>
<dbReference type="NCBIfam" id="TIGR02469">
    <property type="entry name" value="CbiT"/>
    <property type="match status" value="1"/>
</dbReference>
<dbReference type="Gene3D" id="3.40.50.150">
    <property type="entry name" value="Vaccinia Virus protein VP39"/>
    <property type="match status" value="1"/>
</dbReference>
<dbReference type="InterPro" id="IPR025714">
    <property type="entry name" value="Methyltranfer_dom"/>
</dbReference>
<dbReference type="EMBL" id="FOQA01000017">
    <property type="protein sequence ID" value="SFI39862.1"/>
    <property type="molecule type" value="Genomic_DNA"/>
</dbReference>
<accession>A0A1I3HW20</accession>
<name>A0A1I3HW20_9FIRM</name>
<evidence type="ECO:0000313" key="7">
    <source>
        <dbReference type="EMBL" id="SFI39862.1"/>
    </source>
</evidence>
<dbReference type="SUPFAM" id="SSF53335">
    <property type="entry name" value="S-adenosyl-L-methionine-dependent methyltransferases"/>
    <property type="match status" value="1"/>
</dbReference>
<gene>
    <name evidence="7" type="ORF">SAMN05192551_11711</name>
</gene>
<dbReference type="OrthoDB" id="9780707at2"/>
<evidence type="ECO:0000256" key="4">
    <source>
        <dbReference type="ARBA" id="ARBA00022679"/>
    </source>
</evidence>
<keyword evidence="2" id="KW-0169">Cobalamin biosynthesis</keyword>
<dbReference type="PANTHER" id="PTHR43182:SF1">
    <property type="entry name" value="COBALT-PRECORRIN-7 C(5)-METHYLTRANSFERASE"/>
    <property type="match status" value="1"/>
</dbReference>
<dbReference type="Proteomes" id="UP000199287">
    <property type="component" value="Unassembled WGS sequence"/>
</dbReference>
<evidence type="ECO:0000256" key="1">
    <source>
        <dbReference type="ARBA" id="ARBA00004953"/>
    </source>
</evidence>
<dbReference type="GO" id="GO:0032259">
    <property type="term" value="P:methylation"/>
    <property type="evidence" value="ECO:0007669"/>
    <property type="project" value="UniProtKB-KW"/>
</dbReference>
<evidence type="ECO:0000256" key="3">
    <source>
        <dbReference type="ARBA" id="ARBA00022603"/>
    </source>
</evidence>
<feature type="domain" description="Methyltransferase" evidence="6">
    <location>
        <begin position="17"/>
        <end position="135"/>
    </location>
</feature>
<keyword evidence="8" id="KW-1185">Reference proteome</keyword>